<dbReference type="Proteomes" id="UP000019149">
    <property type="component" value="Unassembled WGS sequence"/>
</dbReference>
<accession>W6UR29</accession>
<reference evidence="1 2" key="1">
    <citation type="journal article" date="2013" name="Nat. Genet.">
        <title>The genome of the hydatid tapeworm Echinococcus granulosus.</title>
        <authorList>
            <person name="Zheng H."/>
            <person name="Zhang W."/>
            <person name="Zhang L."/>
            <person name="Zhang Z."/>
            <person name="Li J."/>
            <person name="Lu G."/>
            <person name="Zhu Y."/>
            <person name="Wang Y."/>
            <person name="Huang Y."/>
            <person name="Liu J."/>
            <person name="Kang H."/>
            <person name="Chen J."/>
            <person name="Wang L."/>
            <person name="Chen A."/>
            <person name="Yu S."/>
            <person name="Gao Z."/>
            <person name="Jin L."/>
            <person name="Gu W."/>
            <person name="Wang Z."/>
            <person name="Zhao L."/>
            <person name="Shi B."/>
            <person name="Wen H."/>
            <person name="Lin R."/>
            <person name="Jones M.K."/>
            <person name="Brejova B."/>
            <person name="Vinar T."/>
            <person name="Zhao G."/>
            <person name="McManus D.P."/>
            <person name="Chen Z."/>
            <person name="Zhou Y."/>
            <person name="Wang S."/>
        </authorList>
    </citation>
    <scope>NUCLEOTIDE SEQUENCE [LARGE SCALE GENOMIC DNA]</scope>
</reference>
<dbReference type="GeneID" id="36336429"/>
<comment type="caution">
    <text evidence="1">The sequence shown here is derived from an EMBL/GenBank/DDBJ whole genome shotgun (WGS) entry which is preliminary data.</text>
</comment>
<dbReference type="CTD" id="36336429"/>
<name>W6UR29_ECHGR</name>
<dbReference type="KEGG" id="egl:EGR_00714"/>
<keyword evidence="2" id="KW-1185">Reference proteome</keyword>
<evidence type="ECO:0000313" key="2">
    <source>
        <dbReference type="Proteomes" id="UP000019149"/>
    </source>
</evidence>
<proteinExistence type="predicted"/>
<dbReference type="AlphaFoldDB" id="W6UR29"/>
<gene>
    <name evidence="1" type="ORF">EGR_00714</name>
</gene>
<sequence length="94" mass="10211">MQNQQSARGKIKSECRFSSPALSNPVNDVIKICKVKLGQNRIMRQGNNGKNGSPIALQFPYSATCSLLLQKILGHVPDNLVCTSVDKTLAIANK</sequence>
<evidence type="ECO:0000313" key="1">
    <source>
        <dbReference type="EMBL" id="EUB64170.1"/>
    </source>
</evidence>
<dbReference type="EMBL" id="APAU02000003">
    <property type="protein sequence ID" value="EUB64170.1"/>
    <property type="molecule type" value="Genomic_DNA"/>
</dbReference>
<protein>
    <submittedName>
        <fullName evidence="1">Uncharacterized protein</fullName>
    </submittedName>
</protein>
<organism evidence="1 2">
    <name type="scientific">Echinococcus granulosus</name>
    <name type="common">Hydatid tapeworm</name>
    <dbReference type="NCBI Taxonomy" id="6210"/>
    <lineage>
        <taxon>Eukaryota</taxon>
        <taxon>Metazoa</taxon>
        <taxon>Spiralia</taxon>
        <taxon>Lophotrochozoa</taxon>
        <taxon>Platyhelminthes</taxon>
        <taxon>Cestoda</taxon>
        <taxon>Eucestoda</taxon>
        <taxon>Cyclophyllidea</taxon>
        <taxon>Taeniidae</taxon>
        <taxon>Echinococcus</taxon>
        <taxon>Echinococcus granulosus group</taxon>
    </lineage>
</organism>
<dbReference type="RefSeq" id="XP_024355366.1">
    <property type="nucleotide sequence ID" value="XM_024489963.1"/>
</dbReference>